<sequence>MTIEALIFDVDGTLSETEEAHRAAFNQTFDAHDMGWHWTRADYTRLLKTTGGKERMRAHRDAEGLDGPDDDTIAALHKEKTARYAALVESGGLGLRPGVADLIFRARAAGLRVAVATTTNRPNVEALCRSCWGKEAEEVFEVIAAGDEVAAKKPAPDVFQLALDRLGITADKALAFEDSRNGVLSATGAGIATIVTPSAYTETDDFSGAVAIIADLTEPHWPEVLADAMGQGANA</sequence>
<dbReference type="PANTHER" id="PTHR42896">
    <property type="entry name" value="XYLULOSE-1,5-BISPHOSPHATE (XUBP) PHOSPHATASE"/>
    <property type="match status" value="1"/>
</dbReference>
<dbReference type="Proteomes" id="UP001348149">
    <property type="component" value="Unassembled WGS sequence"/>
</dbReference>
<reference evidence="1 2" key="1">
    <citation type="submission" date="2024-01" db="EMBL/GenBank/DDBJ databases">
        <title>Mesobacterium rodlantinim sp. nov., isolated from shallow sea hydrothermal systems off Kueishantao Island.</title>
        <authorList>
            <person name="Su Z."/>
            <person name="Tang K."/>
        </authorList>
    </citation>
    <scope>NUCLEOTIDE SEQUENCE [LARGE SCALE GENOMIC DNA]</scope>
    <source>
        <strain evidence="1 2">TK19101</strain>
    </source>
</reference>
<keyword evidence="1" id="KW-0378">Hydrolase</keyword>
<accession>A0ABU6HH85</accession>
<proteinExistence type="predicted"/>
<dbReference type="SFLD" id="SFLDG01129">
    <property type="entry name" value="C1.5:_HAD__Beta-PGM__Phosphata"/>
    <property type="match status" value="1"/>
</dbReference>
<dbReference type="SUPFAM" id="SSF56784">
    <property type="entry name" value="HAD-like"/>
    <property type="match status" value="1"/>
</dbReference>
<dbReference type="InterPro" id="IPR044999">
    <property type="entry name" value="CbbY-like"/>
</dbReference>
<organism evidence="1 2">
    <name type="scientific">Mesobacterium hydrothermale</name>
    <dbReference type="NCBI Taxonomy" id="3111907"/>
    <lineage>
        <taxon>Bacteria</taxon>
        <taxon>Pseudomonadati</taxon>
        <taxon>Pseudomonadota</taxon>
        <taxon>Alphaproteobacteria</taxon>
        <taxon>Rhodobacterales</taxon>
        <taxon>Roseobacteraceae</taxon>
        <taxon>Mesobacterium</taxon>
    </lineage>
</organism>
<dbReference type="NCBIfam" id="TIGR01509">
    <property type="entry name" value="HAD-SF-IA-v3"/>
    <property type="match status" value="1"/>
</dbReference>
<evidence type="ECO:0000313" key="2">
    <source>
        <dbReference type="Proteomes" id="UP001348149"/>
    </source>
</evidence>
<dbReference type="GO" id="GO:0016787">
    <property type="term" value="F:hydrolase activity"/>
    <property type="evidence" value="ECO:0007669"/>
    <property type="project" value="UniProtKB-KW"/>
</dbReference>
<dbReference type="InterPro" id="IPR023214">
    <property type="entry name" value="HAD_sf"/>
</dbReference>
<dbReference type="InterPro" id="IPR023198">
    <property type="entry name" value="PGP-like_dom2"/>
</dbReference>
<gene>
    <name evidence="1" type="ORF">VK792_10525</name>
</gene>
<keyword evidence="2" id="KW-1185">Reference proteome</keyword>
<protein>
    <submittedName>
        <fullName evidence="1">HAD-IA family hydrolase</fullName>
    </submittedName>
</protein>
<dbReference type="Pfam" id="PF00702">
    <property type="entry name" value="Hydrolase"/>
    <property type="match status" value="1"/>
</dbReference>
<dbReference type="SFLD" id="SFLDS00003">
    <property type="entry name" value="Haloacid_Dehalogenase"/>
    <property type="match status" value="1"/>
</dbReference>
<dbReference type="EMBL" id="JAYLLH010000012">
    <property type="protein sequence ID" value="MEC3861721.1"/>
    <property type="molecule type" value="Genomic_DNA"/>
</dbReference>
<dbReference type="Gene3D" id="1.10.150.240">
    <property type="entry name" value="Putative phosphatase, domain 2"/>
    <property type="match status" value="1"/>
</dbReference>
<comment type="caution">
    <text evidence="1">The sequence shown here is derived from an EMBL/GenBank/DDBJ whole genome shotgun (WGS) entry which is preliminary data.</text>
</comment>
<dbReference type="SFLD" id="SFLDG01135">
    <property type="entry name" value="C1.5.6:_HAD__Beta-PGM__Phospha"/>
    <property type="match status" value="1"/>
</dbReference>
<dbReference type="PANTHER" id="PTHR42896:SF2">
    <property type="entry name" value="CBBY-LIKE PROTEIN"/>
    <property type="match status" value="1"/>
</dbReference>
<dbReference type="Gene3D" id="3.40.50.1000">
    <property type="entry name" value="HAD superfamily/HAD-like"/>
    <property type="match status" value="1"/>
</dbReference>
<dbReference type="InterPro" id="IPR006439">
    <property type="entry name" value="HAD-SF_hydro_IA"/>
</dbReference>
<name>A0ABU6HH85_9RHOB</name>
<dbReference type="InterPro" id="IPR036412">
    <property type="entry name" value="HAD-like_sf"/>
</dbReference>
<dbReference type="RefSeq" id="WP_326297442.1">
    <property type="nucleotide sequence ID" value="NZ_JAYLLH010000012.1"/>
</dbReference>
<dbReference type="SFLD" id="SFLDF00035">
    <property type="entry name" value="phosphoglycolate_phosphatase"/>
    <property type="match status" value="1"/>
</dbReference>
<dbReference type="PRINTS" id="PR00413">
    <property type="entry name" value="HADHALOGNASE"/>
</dbReference>
<evidence type="ECO:0000313" key="1">
    <source>
        <dbReference type="EMBL" id="MEC3861721.1"/>
    </source>
</evidence>